<proteinExistence type="predicted"/>
<sequence length="111" mass="13048">MKHFQHLRSMCVACVLQKLHSVVFLIPSRVLHAFYLYLLLHDEVLPKHHPTEVQVNVKMILLFHNDCVQFVVLVHIVLLQLPQLFLHHTVNCPDYVSLHRIFVNDVLDLLL</sequence>
<name>A0A224Y0T8_9HEMI</name>
<dbReference type="EMBL" id="GFTR01001816">
    <property type="protein sequence ID" value="JAW14610.1"/>
    <property type="molecule type" value="Transcribed_RNA"/>
</dbReference>
<accession>A0A224Y0T8</accession>
<dbReference type="AlphaFoldDB" id="A0A224Y0T8"/>
<protein>
    <submittedName>
        <fullName evidence="1">Putative secreted protein</fullName>
    </submittedName>
</protein>
<reference evidence="1" key="1">
    <citation type="journal article" date="2018" name="PLoS Negl. Trop. Dis.">
        <title>An insight into the salivary gland and fat body transcriptome of Panstrongylus lignarius (Hemiptera: Heteroptera), the main vector of Chagas disease in Peru.</title>
        <authorList>
            <person name="Nevoa J.C."/>
            <person name="Mendes M.T."/>
            <person name="da Silva M.V."/>
            <person name="Soares S.C."/>
            <person name="Oliveira C.J.F."/>
            <person name="Ribeiro J.M.C."/>
        </authorList>
    </citation>
    <scope>NUCLEOTIDE SEQUENCE</scope>
</reference>
<organism evidence="1">
    <name type="scientific">Panstrongylus lignarius</name>
    <dbReference type="NCBI Taxonomy" id="156445"/>
    <lineage>
        <taxon>Eukaryota</taxon>
        <taxon>Metazoa</taxon>
        <taxon>Ecdysozoa</taxon>
        <taxon>Arthropoda</taxon>
        <taxon>Hexapoda</taxon>
        <taxon>Insecta</taxon>
        <taxon>Pterygota</taxon>
        <taxon>Neoptera</taxon>
        <taxon>Paraneoptera</taxon>
        <taxon>Hemiptera</taxon>
        <taxon>Heteroptera</taxon>
        <taxon>Panheteroptera</taxon>
        <taxon>Cimicomorpha</taxon>
        <taxon>Reduviidae</taxon>
        <taxon>Triatominae</taxon>
        <taxon>Panstrongylus</taxon>
    </lineage>
</organism>
<evidence type="ECO:0000313" key="1">
    <source>
        <dbReference type="EMBL" id="JAW14610.1"/>
    </source>
</evidence>